<proteinExistence type="predicted"/>
<dbReference type="RefSeq" id="XP_022284123.1">
    <property type="nucleotide sequence ID" value="XM_022428268.1"/>
</dbReference>
<gene>
    <name evidence="1" type="ORF">VFPPC_02156</name>
</gene>
<accession>A0A179F6X1</accession>
<name>A0A179F6X1_METCM</name>
<dbReference type="Proteomes" id="UP000078397">
    <property type="component" value="Unassembled WGS sequence"/>
</dbReference>
<protein>
    <submittedName>
        <fullName evidence="1">Uncharacterized protein</fullName>
    </submittedName>
</protein>
<sequence length="221" mass="25674">MVLNRETFLLVPTFGSFDSIFDPVASDMGSESGLSPPCLNLWLRIGNPATRKRRLQKRPFLGLYASFQLKFSLALGHFLCFSEHDTRALWDELRARSNTQFIWRSKYGSINGTVQWWKHDLVPLCHERKFRGVYSMLSLAQWLAVDESFQQLHLASADWPTTVRRQQALMIGTNPGYSWMVWCSRVFPKSSGHRTQGESPLHTHFSVMQFAKRLWWSTLEM</sequence>
<evidence type="ECO:0000313" key="1">
    <source>
        <dbReference type="EMBL" id="OAQ61147.2"/>
    </source>
</evidence>
<keyword evidence="2" id="KW-1185">Reference proteome</keyword>
<dbReference type="GeneID" id="28845847"/>
<dbReference type="KEGG" id="pchm:VFPPC_02156"/>
<reference evidence="1 2" key="1">
    <citation type="journal article" date="2016" name="PLoS Pathog.">
        <title>Biosynthesis of antibiotic leucinostatins in bio-control fungus Purpureocillium lilacinum and their inhibition on phytophthora revealed by genome mining.</title>
        <authorList>
            <person name="Wang G."/>
            <person name="Liu Z."/>
            <person name="Lin R."/>
            <person name="Li E."/>
            <person name="Mao Z."/>
            <person name="Ling J."/>
            <person name="Yang Y."/>
            <person name="Yin W.B."/>
            <person name="Xie B."/>
        </authorList>
    </citation>
    <scope>NUCLEOTIDE SEQUENCE [LARGE SCALE GENOMIC DNA]</scope>
    <source>
        <strain evidence="1">170</strain>
    </source>
</reference>
<organism evidence="1 2">
    <name type="scientific">Pochonia chlamydosporia 170</name>
    <dbReference type="NCBI Taxonomy" id="1380566"/>
    <lineage>
        <taxon>Eukaryota</taxon>
        <taxon>Fungi</taxon>
        <taxon>Dikarya</taxon>
        <taxon>Ascomycota</taxon>
        <taxon>Pezizomycotina</taxon>
        <taxon>Sordariomycetes</taxon>
        <taxon>Hypocreomycetidae</taxon>
        <taxon>Hypocreales</taxon>
        <taxon>Clavicipitaceae</taxon>
        <taxon>Pochonia</taxon>
    </lineage>
</organism>
<evidence type="ECO:0000313" key="2">
    <source>
        <dbReference type="Proteomes" id="UP000078397"/>
    </source>
</evidence>
<comment type="caution">
    <text evidence="1">The sequence shown here is derived from an EMBL/GenBank/DDBJ whole genome shotgun (WGS) entry which is preliminary data.</text>
</comment>
<dbReference type="AlphaFoldDB" id="A0A179F6X1"/>
<dbReference type="EMBL" id="LSBJ02000001">
    <property type="protein sequence ID" value="OAQ61147.2"/>
    <property type="molecule type" value="Genomic_DNA"/>
</dbReference>